<dbReference type="AlphaFoldDB" id="A0A382AM54"/>
<protein>
    <recommendedName>
        <fullName evidence="6">TLC domain-containing protein</fullName>
    </recommendedName>
</protein>
<proteinExistence type="predicted"/>
<feature type="transmembrane region" description="Helical" evidence="5">
    <location>
        <begin position="159"/>
        <end position="180"/>
    </location>
</feature>
<reference evidence="7" key="1">
    <citation type="submission" date="2018-05" db="EMBL/GenBank/DDBJ databases">
        <authorList>
            <person name="Lanie J.A."/>
            <person name="Ng W.-L."/>
            <person name="Kazmierczak K.M."/>
            <person name="Andrzejewski T.M."/>
            <person name="Davidsen T.M."/>
            <person name="Wayne K.J."/>
            <person name="Tettelin H."/>
            <person name="Glass J.I."/>
            <person name="Rusch D."/>
            <person name="Podicherti R."/>
            <person name="Tsui H.-C.T."/>
            <person name="Winkler M.E."/>
        </authorList>
    </citation>
    <scope>NUCLEOTIDE SEQUENCE</scope>
</reference>
<feature type="transmembrane region" description="Helical" evidence="5">
    <location>
        <begin position="123"/>
        <end position="147"/>
    </location>
</feature>
<accession>A0A382AM54</accession>
<feature type="transmembrane region" description="Helical" evidence="5">
    <location>
        <begin position="186"/>
        <end position="207"/>
    </location>
</feature>
<keyword evidence="4 5" id="KW-0472">Membrane</keyword>
<evidence type="ECO:0000256" key="1">
    <source>
        <dbReference type="ARBA" id="ARBA00004141"/>
    </source>
</evidence>
<keyword evidence="3 5" id="KW-1133">Transmembrane helix</keyword>
<comment type="subcellular location">
    <subcellularLocation>
        <location evidence="1">Membrane</location>
        <topology evidence="1">Multi-pass membrane protein</topology>
    </subcellularLocation>
</comment>
<evidence type="ECO:0000256" key="4">
    <source>
        <dbReference type="ARBA" id="ARBA00023136"/>
    </source>
</evidence>
<dbReference type="InterPro" id="IPR006634">
    <property type="entry name" value="TLC-dom"/>
</dbReference>
<organism evidence="7">
    <name type="scientific">marine metagenome</name>
    <dbReference type="NCBI Taxonomy" id="408172"/>
    <lineage>
        <taxon>unclassified sequences</taxon>
        <taxon>metagenomes</taxon>
        <taxon>ecological metagenomes</taxon>
    </lineage>
</organism>
<feature type="transmembrane region" description="Helical" evidence="5">
    <location>
        <begin position="35"/>
        <end position="55"/>
    </location>
</feature>
<evidence type="ECO:0000256" key="3">
    <source>
        <dbReference type="ARBA" id="ARBA00022989"/>
    </source>
</evidence>
<evidence type="ECO:0000256" key="5">
    <source>
        <dbReference type="SAM" id="Phobius"/>
    </source>
</evidence>
<evidence type="ECO:0000313" key="7">
    <source>
        <dbReference type="EMBL" id="SVB02351.1"/>
    </source>
</evidence>
<evidence type="ECO:0000259" key="6">
    <source>
        <dbReference type="Pfam" id="PF03798"/>
    </source>
</evidence>
<dbReference type="Pfam" id="PF03798">
    <property type="entry name" value="TRAM_LAG1_CLN8"/>
    <property type="match status" value="1"/>
</dbReference>
<dbReference type="EMBL" id="UINC01025896">
    <property type="protein sequence ID" value="SVB02351.1"/>
    <property type="molecule type" value="Genomic_DNA"/>
</dbReference>
<evidence type="ECO:0000256" key="2">
    <source>
        <dbReference type="ARBA" id="ARBA00022692"/>
    </source>
</evidence>
<sequence>MFQEIIINVFLLLICYHSLKAYIKKYIRDEIISFQLYRSIICTFIALYSTIQIFINWDKFWNIPTKYVDKHTEWVNILTLSYFISDIFTMICQKNKRVDLWIHHTFCLISLSLHSIFYSNPCIILNGVIMAEFMSAVSGLDAVAKYFKYGNILWWTKLYRCLVIILIRFPIWIMLIKFVLTTDMYYAAQVNCIIGSITMSSLDIYWLRLCITALQTQIY</sequence>
<dbReference type="GO" id="GO:0016020">
    <property type="term" value="C:membrane"/>
    <property type="evidence" value="ECO:0007669"/>
    <property type="project" value="UniProtKB-SubCell"/>
</dbReference>
<keyword evidence="2 5" id="KW-0812">Transmembrane</keyword>
<gene>
    <name evidence="7" type="ORF">METZ01_LOCUS155205</name>
</gene>
<name>A0A382AM54_9ZZZZ</name>
<feature type="domain" description="TLC" evidence="6">
    <location>
        <begin position="35"/>
        <end position="209"/>
    </location>
</feature>
<feature type="transmembrane region" description="Helical" evidence="5">
    <location>
        <begin position="6"/>
        <end position="23"/>
    </location>
</feature>